<dbReference type="Pfam" id="PF17047">
    <property type="entry name" value="SMP_LBD"/>
    <property type="match status" value="1"/>
</dbReference>
<reference evidence="13" key="1">
    <citation type="submission" date="2023-08" db="EMBL/GenBank/DDBJ databases">
        <authorList>
            <person name="Audoor S."/>
            <person name="Bilcke G."/>
        </authorList>
    </citation>
    <scope>NUCLEOTIDE SEQUENCE</scope>
</reference>
<dbReference type="Pfam" id="PF00168">
    <property type="entry name" value="C2"/>
    <property type="match status" value="3"/>
</dbReference>
<keyword evidence="3" id="KW-0812">Transmembrane</keyword>
<keyword evidence="7" id="KW-1133">Transmembrane helix</keyword>
<keyword evidence="6" id="KW-0106">Calcium</keyword>
<dbReference type="CDD" id="cd00030">
    <property type="entry name" value="C2"/>
    <property type="match status" value="2"/>
</dbReference>
<dbReference type="PANTHER" id="PTHR45761:SF1">
    <property type="entry name" value="EXTENDED SYNAPTOTAGMIN-LIKE PROTEIN 2, ISOFORM C"/>
    <property type="match status" value="1"/>
</dbReference>
<dbReference type="Proteomes" id="UP001295423">
    <property type="component" value="Unassembled WGS sequence"/>
</dbReference>
<accession>A0AAD2FGE3</accession>
<dbReference type="InterPro" id="IPR051634">
    <property type="entry name" value="Extended_Synaptotagmin"/>
</dbReference>
<dbReference type="PROSITE" id="PS50004">
    <property type="entry name" value="C2"/>
    <property type="match status" value="2"/>
</dbReference>
<dbReference type="GO" id="GO:0005737">
    <property type="term" value="C:cytoplasm"/>
    <property type="evidence" value="ECO:0007669"/>
    <property type="project" value="UniProtKB-ARBA"/>
</dbReference>
<proteinExistence type="predicted"/>
<dbReference type="EMBL" id="CAKOGP040000069">
    <property type="protein sequence ID" value="CAJ1929081.1"/>
    <property type="molecule type" value="Genomic_DNA"/>
</dbReference>
<feature type="domain" description="SMP-LTD" evidence="12">
    <location>
        <begin position="51"/>
        <end position="227"/>
    </location>
</feature>
<comment type="subcellular location">
    <subcellularLocation>
        <location evidence="1">Membrane</location>
    </subcellularLocation>
</comment>
<keyword evidence="14" id="KW-1185">Reference proteome</keyword>
<keyword evidence="8" id="KW-0445">Lipid transport</keyword>
<feature type="domain" description="C2" evidence="11">
    <location>
        <begin position="222"/>
        <end position="346"/>
    </location>
</feature>
<dbReference type="GO" id="GO:0008289">
    <property type="term" value="F:lipid binding"/>
    <property type="evidence" value="ECO:0007669"/>
    <property type="project" value="UniProtKB-KW"/>
</dbReference>
<evidence type="ECO:0000313" key="13">
    <source>
        <dbReference type="EMBL" id="CAJ1929081.1"/>
    </source>
</evidence>
<keyword evidence="9" id="KW-0446">Lipid-binding</keyword>
<evidence type="ECO:0000256" key="5">
    <source>
        <dbReference type="ARBA" id="ARBA00022737"/>
    </source>
</evidence>
<keyword evidence="4" id="KW-0479">Metal-binding</keyword>
<dbReference type="CDD" id="cd21670">
    <property type="entry name" value="SMP_ESyt"/>
    <property type="match status" value="1"/>
</dbReference>
<dbReference type="Gene3D" id="2.60.40.150">
    <property type="entry name" value="C2 domain"/>
    <property type="match status" value="2"/>
</dbReference>
<keyword evidence="5" id="KW-0677">Repeat</keyword>
<evidence type="ECO:0000256" key="6">
    <source>
        <dbReference type="ARBA" id="ARBA00022837"/>
    </source>
</evidence>
<dbReference type="PANTHER" id="PTHR45761">
    <property type="entry name" value="EXTENDED SYNAPTOTAGMIN-LIKE PROTEIN 2, ISOFORM C"/>
    <property type="match status" value="1"/>
</dbReference>
<evidence type="ECO:0000256" key="2">
    <source>
        <dbReference type="ARBA" id="ARBA00022448"/>
    </source>
</evidence>
<dbReference type="AlphaFoldDB" id="A0AAD2FGE3"/>
<feature type="domain" description="C2" evidence="11">
    <location>
        <begin position="524"/>
        <end position="647"/>
    </location>
</feature>
<evidence type="ECO:0000313" key="14">
    <source>
        <dbReference type="Proteomes" id="UP001295423"/>
    </source>
</evidence>
<dbReference type="SUPFAM" id="SSF49562">
    <property type="entry name" value="C2 domain (Calcium/lipid-binding domain, CaLB)"/>
    <property type="match status" value="2"/>
</dbReference>
<dbReference type="InterPro" id="IPR000008">
    <property type="entry name" value="C2_dom"/>
</dbReference>
<dbReference type="PROSITE" id="PS51847">
    <property type="entry name" value="SMP"/>
    <property type="match status" value="1"/>
</dbReference>
<evidence type="ECO:0000256" key="9">
    <source>
        <dbReference type="ARBA" id="ARBA00023121"/>
    </source>
</evidence>
<evidence type="ECO:0000256" key="8">
    <source>
        <dbReference type="ARBA" id="ARBA00023055"/>
    </source>
</evidence>
<dbReference type="InterPro" id="IPR035892">
    <property type="entry name" value="C2_domain_sf"/>
</dbReference>
<evidence type="ECO:0000256" key="4">
    <source>
        <dbReference type="ARBA" id="ARBA00022723"/>
    </source>
</evidence>
<evidence type="ECO:0000259" key="11">
    <source>
        <dbReference type="PROSITE" id="PS50004"/>
    </source>
</evidence>
<organism evidence="13 14">
    <name type="scientific">Cylindrotheca closterium</name>
    <dbReference type="NCBI Taxonomy" id="2856"/>
    <lineage>
        <taxon>Eukaryota</taxon>
        <taxon>Sar</taxon>
        <taxon>Stramenopiles</taxon>
        <taxon>Ochrophyta</taxon>
        <taxon>Bacillariophyta</taxon>
        <taxon>Bacillariophyceae</taxon>
        <taxon>Bacillariophycidae</taxon>
        <taxon>Bacillariales</taxon>
        <taxon>Bacillariaceae</taxon>
        <taxon>Cylindrotheca</taxon>
    </lineage>
</organism>
<keyword evidence="10" id="KW-0472">Membrane</keyword>
<evidence type="ECO:0000256" key="1">
    <source>
        <dbReference type="ARBA" id="ARBA00004370"/>
    </source>
</evidence>
<comment type="caution">
    <text evidence="13">The sequence shown here is derived from an EMBL/GenBank/DDBJ whole genome shotgun (WGS) entry which is preliminary data.</text>
</comment>
<dbReference type="SMART" id="SM00239">
    <property type="entry name" value="C2"/>
    <property type="match status" value="3"/>
</dbReference>
<keyword evidence="2" id="KW-0813">Transport</keyword>
<evidence type="ECO:0000256" key="3">
    <source>
        <dbReference type="ARBA" id="ARBA00022692"/>
    </source>
</evidence>
<name>A0AAD2FGE3_9STRA</name>
<dbReference type="GO" id="GO:0006869">
    <property type="term" value="P:lipid transport"/>
    <property type="evidence" value="ECO:0007669"/>
    <property type="project" value="UniProtKB-KW"/>
</dbReference>
<dbReference type="InterPro" id="IPR031468">
    <property type="entry name" value="SMP_LBD"/>
</dbReference>
<evidence type="ECO:0000256" key="7">
    <source>
        <dbReference type="ARBA" id="ARBA00022989"/>
    </source>
</evidence>
<sequence length="673" mass="74242">MGNFMSLATGFFWGSAITGAASFLYFNGQRRPQIDEFSLALEERQKSIRRDVESVNFLSDLVKRLWVHLSPAIGDTIVAAVEPMFKDMLPGPLSSLKFTKCDLGKVPLTLDNIVVHPLKNGKIQCDVDMIWDGACDINLAAGKLKLGAQNVKLMGRLQLIFKPLSDVLPCIGAIQYGFINKPALVIDFTGLGNVADLGGIDAMIRGIIKGAISGVMVLPARLCYKMDVNCDYRDAFVAPEGIARLTAVRGRGFVIEKKTIGKDDIPDCYLKISLGDRTWTTSVIKDDLSPKWLETGDFLLSDYDQHVRVEAWDEDSGTMDSDDFLGQVEFTVAELMLSGRTKEFELLDDNNSPVGAFVTMHCEVANLVSNPTSFSMPPPANHLGGLFTVMVTKAFNLPLKKEDCESFVRIKYGKQEPLLTGIVTHLPDYPYIDALNPVYDVSYVIPITPEMIEGGLPDVTFELTNTWAKQTVLGSLTIPHQEMLEAKDNTIKDTRTIGSAQLEFQVSIQGFDEHSKFDATKVVRKSIPKISATGTTEEADVQQVKVTILGGQGFKIKKKKLRKNDIPDVYCNVKFASSPNVWRTATIKDSVNPIWNESKIYNLANERAIINIQAMDANKRGDDTELGGFRVQVSKILLNGGKMDLELEQGGKGQEAYITVQCELVSGGDKKDQ</sequence>
<dbReference type="GO" id="GO:0012505">
    <property type="term" value="C:endomembrane system"/>
    <property type="evidence" value="ECO:0007669"/>
    <property type="project" value="UniProtKB-ARBA"/>
</dbReference>
<protein>
    <submittedName>
        <fullName evidence="13">Uncharacterized protein</fullName>
    </submittedName>
</protein>
<dbReference type="GO" id="GO:0016020">
    <property type="term" value="C:membrane"/>
    <property type="evidence" value="ECO:0007669"/>
    <property type="project" value="UniProtKB-SubCell"/>
</dbReference>
<evidence type="ECO:0000259" key="12">
    <source>
        <dbReference type="PROSITE" id="PS51847"/>
    </source>
</evidence>
<dbReference type="GO" id="GO:0046872">
    <property type="term" value="F:metal ion binding"/>
    <property type="evidence" value="ECO:0007669"/>
    <property type="project" value="UniProtKB-KW"/>
</dbReference>
<gene>
    <name evidence="13" type="ORF">CYCCA115_LOCUS1600</name>
</gene>
<dbReference type="InterPro" id="IPR039010">
    <property type="entry name" value="Synaptotagmin_SMP"/>
</dbReference>
<evidence type="ECO:0000256" key="10">
    <source>
        <dbReference type="ARBA" id="ARBA00023136"/>
    </source>
</evidence>